<sequence>MNPHEDLFAQAARALEAARALVITAGAGMGVDSGLPDFRGNEGFWRAYPPYKDLGLGFSSLANPRWFATDPSLAWGFYGHRLALYRKTQPHPGFEVLARLARRMTDGFFVFTSNVDGQFQRAGFEDERIVECHGAIDFMQCTRSCGAGIFPADAHHVKVDPQSFRAEEPLPKCPRCGALARPNILMFGDPQWDDRRTHAQEERLEAWLAALPREAQGRVVVIECGAGTAIPTVRSFGERIAEGLGGLLVRINVREPEVPAGHVGLPLGARAALTEIELRLARGARV</sequence>
<dbReference type="OrthoDB" id="9800582at2"/>
<gene>
    <name evidence="6" type="ORF">GF068_38295</name>
</gene>
<keyword evidence="2" id="KW-0808">Transferase</keyword>
<evidence type="ECO:0000256" key="1">
    <source>
        <dbReference type="ARBA" id="ARBA00012928"/>
    </source>
</evidence>
<dbReference type="EMBL" id="WJIE01000020">
    <property type="protein sequence ID" value="MRG97734.1"/>
    <property type="molecule type" value="Genomic_DNA"/>
</dbReference>
<dbReference type="RefSeq" id="WP_153824514.1">
    <property type="nucleotide sequence ID" value="NZ_WJIE01000020.1"/>
</dbReference>
<comment type="caution">
    <text evidence="4">Lacks conserved residue(s) required for the propagation of feature annotation.</text>
</comment>
<dbReference type="EC" id="2.3.1.286" evidence="1"/>
<dbReference type="PROSITE" id="PS50305">
    <property type="entry name" value="SIRTUIN"/>
    <property type="match status" value="1"/>
</dbReference>
<evidence type="ECO:0000256" key="3">
    <source>
        <dbReference type="ARBA" id="ARBA00023027"/>
    </source>
</evidence>
<evidence type="ECO:0000256" key="4">
    <source>
        <dbReference type="PROSITE-ProRule" id="PRU00236"/>
    </source>
</evidence>
<dbReference type="PANTHER" id="PTHR11085">
    <property type="entry name" value="NAD-DEPENDENT PROTEIN DEACYLASE SIRTUIN-5, MITOCHONDRIAL-RELATED"/>
    <property type="match status" value="1"/>
</dbReference>
<dbReference type="InterPro" id="IPR026591">
    <property type="entry name" value="Sirtuin_cat_small_dom_sf"/>
</dbReference>
<organism evidence="6 7">
    <name type="scientific">Polyangium spumosum</name>
    <dbReference type="NCBI Taxonomy" id="889282"/>
    <lineage>
        <taxon>Bacteria</taxon>
        <taxon>Pseudomonadati</taxon>
        <taxon>Myxococcota</taxon>
        <taxon>Polyangia</taxon>
        <taxon>Polyangiales</taxon>
        <taxon>Polyangiaceae</taxon>
        <taxon>Polyangium</taxon>
    </lineage>
</organism>
<dbReference type="PANTHER" id="PTHR11085:SF10">
    <property type="entry name" value="NAD-DEPENDENT PROTEIN DEACYLASE SIRTUIN-5, MITOCHONDRIAL-RELATED"/>
    <property type="match status" value="1"/>
</dbReference>
<dbReference type="Gene3D" id="3.30.1600.10">
    <property type="entry name" value="SIR2/SIRT2 'Small Domain"/>
    <property type="match status" value="1"/>
</dbReference>
<keyword evidence="3" id="KW-0520">NAD</keyword>
<dbReference type="Proteomes" id="UP000440224">
    <property type="component" value="Unassembled WGS sequence"/>
</dbReference>
<dbReference type="InterPro" id="IPR050134">
    <property type="entry name" value="NAD-dep_sirtuin_deacylases"/>
</dbReference>
<evidence type="ECO:0000256" key="2">
    <source>
        <dbReference type="ARBA" id="ARBA00022679"/>
    </source>
</evidence>
<dbReference type="Gene3D" id="3.40.50.1220">
    <property type="entry name" value="TPP-binding domain"/>
    <property type="match status" value="1"/>
</dbReference>
<reference evidence="6 7" key="1">
    <citation type="submission" date="2019-10" db="EMBL/GenBank/DDBJ databases">
        <title>A soil myxobacterium in the family Polyangiaceae.</title>
        <authorList>
            <person name="Li Y."/>
            <person name="Wang J."/>
        </authorList>
    </citation>
    <scope>NUCLEOTIDE SEQUENCE [LARGE SCALE GENOMIC DNA]</scope>
    <source>
        <strain evidence="6 7">DSM 14734</strain>
    </source>
</reference>
<dbReference type="InterPro" id="IPR026590">
    <property type="entry name" value="Ssirtuin_cat_dom"/>
</dbReference>
<evidence type="ECO:0000313" key="7">
    <source>
        <dbReference type="Proteomes" id="UP000440224"/>
    </source>
</evidence>
<proteinExistence type="predicted"/>
<name>A0A6N7Q621_9BACT</name>
<evidence type="ECO:0000259" key="5">
    <source>
        <dbReference type="PROSITE" id="PS50305"/>
    </source>
</evidence>
<evidence type="ECO:0000313" key="6">
    <source>
        <dbReference type="EMBL" id="MRG97734.1"/>
    </source>
</evidence>
<dbReference type="GO" id="GO:0070403">
    <property type="term" value="F:NAD+ binding"/>
    <property type="evidence" value="ECO:0007669"/>
    <property type="project" value="InterPro"/>
</dbReference>
<dbReference type="SUPFAM" id="SSF52467">
    <property type="entry name" value="DHS-like NAD/FAD-binding domain"/>
    <property type="match status" value="1"/>
</dbReference>
<dbReference type="InterPro" id="IPR029035">
    <property type="entry name" value="DHS-like_NAD/FAD-binding_dom"/>
</dbReference>
<dbReference type="AlphaFoldDB" id="A0A6N7Q621"/>
<keyword evidence="7" id="KW-1185">Reference proteome</keyword>
<comment type="caution">
    <text evidence="6">The sequence shown here is derived from an EMBL/GenBank/DDBJ whole genome shotgun (WGS) entry which is preliminary data.</text>
</comment>
<dbReference type="GO" id="GO:0017136">
    <property type="term" value="F:histone deacetylase activity, NAD-dependent"/>
    <property type="evidence" value="ECO:0007669"/>
    <property type="project" value="TreeGrafter"/>
</dbReference>
<accession>A0A6N7Q621</accession>
<dbReference type="InterPro" id="IPR003000">
    <property type="entry name" value="Sirtuin"/>
</dbReference>
<protein>
    <recommendedName>
        <fullName evidence="1">protein acetyllysine N-acetyltransferase</fullName>
        <ecNumber evidence="1">2.3.1.286</ecNumber>
    </recommendedName>
</protein>
<dbReference type="Pfam" id="PF02146">
    <property type="entry name" value="SIR2"/>
    <property type="match status" value="1"/>
</dbReference>
<feature type="domain" description="Deacetylase sirtuin-type" evidence="5">
    <location>
        <begin position="1"/>
        <end position="286"/>
    </location>
</feature>